<sequence>MFLTSREQKLIQTFLKRGKLTIAEMMEITDTSRRTLYRDLNNLQKSLPENLSLENTDEGYFLKGDINQLT</sequence>
<dbReference type="Pfam" id="PF08279">
    <property type="entry name" value="HTH_11"/>
    <property type="match status" value="1"/>
</dbReference>
<dbReference type="AlphaFoldDB" id="A0A0V8D781"/>
<proteinExistence type="predicted"/>
<dbReference type="SUPFAM" id="SSF46785">
    <property type="entry name" value="Winged helix' DNA-binding domain"/>
    <property type="match status" value="1"/>
</dbReference>
<dbReference type="PATRIC" id="fig|1360.106.peg.1783"/>
<feature type="domain" description="Helix-turn-helix type 11" evidence="1">
    <location>
        <begin position="6"/>
        <end position="47"/>
    </location>
</feature>
<protein>
    <submittedName>
        <fullName evidence="2">Mannitol operon activator BglG family</fullName>
    </submittedName>
</protein>
<dbReference type="Proteomes" id="UP000054230">
    <property type="component" value="Unassembled WGS sequence"/>
</dbReference>
<dbReference type="Gene3D" id="1.10.10.10">
    <property type="entry name" value="Winged helix-like DNA-binding domain superfamily/Winged helix DNA-binding domain"/>
    <property type="match status" value="1"/>
</dbReference>
<dbReference type="InterPro" id="IPR013196">
    <property type="entry name" value="HTH_11"/>
</dbReference>
<gene>
    <name evidence="2" type="ORF">LMG8520_1494</name>
</gene>
<reference evidence="3" key="1">
    <citation type="submission" date="2015-10" db="EMBL/GenBank/DDBJ databases">
        <title>Draft Genome Sequences of 11 Lactococcus lactis subspecies cremoris strains.</title>
        <authorList>
            <person name="Wels M."/>
            <person name="Backus L."/>
            <person name="Boekhorst J."/>
            <person name="Dijkstra A."/>
            <person name="Beerthuizen M."/>
            <person name="Kelly W."/>
            <person name="Siezen R."/>
            <person name="Bachmann H."/>
            <person name="Van Hijum S."/>
        </authorList>
    </citation>
    <scope>NUCLEOTIDE SEQUENCE [LARGE SCALE GENOMIC DNA]</scope>
    <source>
        <strain evidence="3">LMG8520</strain>
    </source>
</reference>
<organism evidence="2 3">
    <name type="scientific">Lactococcus lactis subsp. lactis</name>
    <name type="common">Streptococcus lactis</name>
    <dbReference type="NCBI Taxonomy" id="1360"/>
    <lineage>
        <taxon>Bacteria</taxon>
        <taxon>Bacillati</taxon>
        <taxon>Bacillota</taxon>
        <taxon>Bacilli</taxon>
        <taxon>Lactobacillales</taxon>
        <taxon>Streptococcaceae</taxon>
        <taxon>Lactococcus</taxon>
    </lineage>
</organism>
<evidence type="ECO:0000313" key="3">
    <source>
        <dbReference type="Proteomes" id="UP000054230"/>
    </source>
</evidence>
<evidence type="ECO:0000313" key="2">
    <source>
        <dbReference type="EMBL" id="KSU09237.1"/>
    </source>
</evidence>
<name>A0A0V8D781_LACLL</name>
<accession>A0A0V8D781</accession>
<dbReference type="EMBL" id="LKLP01000078">
    <property type="protein sequence ID" value="KSU09237.1"/>
    <property type="molecule type" value="Genomic_DNA"/>
</dbReference>
<dbReference type="InterPro" id="IPR036388">
    <property type="entry name" value="WH-like_DNA-bd_sf"/>
</dbReference>
<comment type="caution">
    <text evidence="2">The sequence shown here is derived from an EMBL/GenBank/DDBJ whole genome shotgun (WGS) entry which is preliminary data.</text>
</comment>
<evidence type="ECO:0000259" key="1">
    <source>
        <dbReference type="Pfam" id="PF08279"/>
    </source>
</evidence>
<dbReference type="InterPro" id="IPR036390">
    <property type="entry name" value="WH_DNA-bd_sf"/>
</dbReference>